<evidence type="ECO:0008006" key="6">
    <source>
        <dbReference type="Google" id="ProtNLM"/>
    </source>
</evidence>
<dbReference type="PROSITE" id="PS51155">
    <property type="entry name" value="CHIT_BIND_RR_2"/>
    <property type="match status" value="1"/>
</dbReference>
<dbReference type="Proteomes" id="UP001562425">
    <property type="component" value="Unassembled WGS sequence"/>
</dbReference>
<evidence type="ECO:0000313" key="4">
    <source>
        <dbReference type="EMBL" id="KAL1399354.1"/>
    </source>
</evidence>
<evidence type="ECO:0000313" key="5">
    <source>
        <dbReference type="Proteomes" id="UP001562425"/>
    </source>
</evidence>
<name>A0ABD1DHZ5_CULPP</name>
<evidence type="ECO:0000256" key="3">
    <source>
        <dbReference type="SAM" id="SignalP"/>
    </source>
</evidence>
<feature type="compositionally biased region" description="Basic and acidic residues" evidence="2">
    <location>
        <begin position="183"/>
        <end position="193"/>
    </location>
</feature>
<keyword evidence="1" id="KW-0193">Cuticle</keyword>
<feature type="region of interest" description="Disordered" evidence="2">
    <location>
        <begin position="272"/>
        <end position="293"/>
    </location>
</feature>
<keyword evidence="3" id="KW-0732">Signal</keyword>
<keyword evidence="5" id="KW-1185">Reference proteome</keyword>
<comment type="caution">
    <text evidence="4">The sequence shown here is derived from an EMBL/GenBank/DDBJ whole genome shotgun (WGS) entry which is preliminary data.</text>
</comment>
<sequence>MGGRTLMLCGFLVVLVAVARCAGSRSDVRQQLRSEVVYSERNHKEGRYKYGYAVKKGESQFHHQRSLDGAMYGCYGYVDPQGKLFITHYLADMAGYRLVNMANPDRKLAERIRNLGTADNPIDLQHLFPAECQEDGDMKTLKETADAMKASLAESGDQSASYRSRSSSYTVSSGSQDSAVRGTSEDDYPRSEVMRLPATPRPSTPASPDAVTVSYQLPSGTDRTPVTPRPTTVFRPTTPGFPATTVKSLIYRTTVGPSGDIYDEIEEEPELGSRPTLMSPQIPEQKPPITTSGGVTVIPSISQGVLVENTALPHCSDVTLMIPADAKQIFVRTNSPAFRVFGDGDPNERIRLVEPGVYEVNLGATSGIQFNQYRADEGDWKRSNKLQLDMDRSFDYGELVQKPLYSRTQSATTGDGGNQARLNNPYLPLVPAPVEARNAGGSSAEQVLTPEQRSLLSLVPSWKKVLLYY</sequence>
<dbReference type="InterPro" id="IPR000618">
    <property type="entry name" value="Insect_cuticle"/>
</dbReference>
<feature type="region of interest" description="Disordered" evidence="2">
    <location>
        <begin position="151"/>
        <end position="239"/>
    </location>
</feature>
<organism evidence="4 5">
    <name type="scientific">Culex pipiens pipiens</name>
    <name type="common">Northern house mosquito</name>
    <dbReference type="NCBI Taxonomy" id="38569"/>
    <lineage>
        <taxon>Eukaryota</taxon>
        <taxon>Metazoa</taxon>
        <taxon>Ecdysozoa</taxon>
        <taxon>Arthropoda</taxon>
        <taxon>Hexapoda</taxon>
        <taxon>Insecta</taxon>
        <taxon>Pterygota</taxon>
        <taxon>Neoptera</taxon>
        <taxon>Endopterygota</taxon>
        <taxon>Diptera</taxon>
        <taxon>Nematocera</taxon>
        <taxon>Culicoidea</taxon>
        <taxon>Culicidae</taxon>
        <taxon>Culicinae</taxon>
        <taxon>Culicini</taxon>
        <taxon>Culex</taxon>
        <taxon>Culex</taxon>
    </lineage>
</organism>
<feature type="compositionally biased region" description="Low complexity" evidence="2">
    <location>
        <begin position="155"/>
        <end position="178"/>
    </location>
</feature>
<dbReference type="AlphaFoldDB" id="A0ABD1DHZ5"/>
<protein>
    <recommendedName>
        <fullName evidence="6">Cuticular protein</fullName>
    </recommendedName>
</protein>
<accession>A0ABD1DHZ5</accession>
<evidence type="ECO:0000256" key="2">
    <source>
        <dbReference type="SAM" id="MobiDB-lite"/>
    </source>
</evidence>
<dbReference type="EMBL" id="JBEHCU010005579">
    <property type="protein sequence ID" value="KAL1399354.1"/>
    <property type="molecule type" value="Genomic_DNA"/>
</dbReference>
<reference evidence="4 5" key="1">
    <citation type="submission" date="2024-05" db="EMBL/GenBank/DDBJ databases">
        <title>Culex pipiens pipiens assembly and annotation.</title>
        <authorList>
            <person name="Alout H."/>
            <person name="Durand T."/>
        </authorList>
    </citation>
    <scope>NUCLEOTIDE SEQUENCE [LARGE SCALE GENOMIC DNA]</scope>
    <source>
        <strain evidence="4">HA-2024</strain>
        <tissue evidence="4">Whole body</tissue>
    </source>
</reference>
<proteinExistence type="predicted"/>
<evidence type="ECO:0000256" key="1">
    <source>
        <dbReference type="PROSITE-ProRule" id="PRU00497"/>
    </source>
</evidence>
<feature type="compositionally biased region" description="Low complexity" evidence="2">
    <location>
        <begin position="220"/>
        <end position="239"/>
    </location>
</feature>
<feature type="chain" id="PRO_5044825666" description="Cuticular protein" evidence="3">
    <location>
        <begin position="24"/>
        <end position="469"/>
    </location>
</feature>
<gene>
    <name evidence="4" type="ORF">pipiens_008274</name>
</gene>
<dbReference type="Pfam" id="PF00379">
    <property type="entry name" value="Chitin_bind_4"/>
    <property type="match status" value="1"/>
</dbReference>
<feature type="signal peptide" evidence="3">
    <location>
        <begin position="1"/>
        <end position="23"/>
    </location>
</feature>
<dbReference type="GO" id="GO:0042302">
    <property type="term" value="F:structural constituent of cuticle"/>
    <property type="evidence" value="ECO:0007669"/>
    <property type="project" value="UniProtKB-UniRule"/>
</dbReference>